<evidence type="ECO:0000313" key="5">
    <source>
        <dbReference type="Proteomes" id="UP000006201"/>
    </source>
</evidence>
<dbReference type="eggNOG" id="COG2304">
    <property type="taxonomic scope" value="Bacteria"/>
</dbReference>
<evidence type="ECO:0000259" key="2">
    <source>
        <dbReference type="PROSITE" id="PS50234"/>
    </source>
</evidence>
<dbReference type="InterPro" id="IPR022440">
    <property type="entry name" value="CHP03788"/>
</dbReference>
<feature type="domain" description="VWFA" evidence="2">
    <location>
        <begin position="331"/>
        <end position="501"/>
    </location>
</feature>
<dbReference type="EMBL" id="AAOH01000002">
    <property type="protein sequence ID" value="EAR29784.1"/>
    <property type="molecule type" value="Genomic_DNA"/>
</dbReference>
<feature type="transmembrane region" description="Helical" evidence="1">
    <location>
        <begin position="660"/>
        <end position="678"/>
    </location>
</feature>
<evidence type="ECO:0008006" key="6">
    <source>
        <dbReference type="Google" id="ProtNLM"/>
    </source>
</evidence>
<dbReference type="AlphaFoldDB" id="A4C730"/>
<reference evidence="4 5" key="1">
    <citation type="submission" date="2006-02" db="EMBL/GenBank/DDBJ databases">
        <authorList>
            <person name="Moran M.A."/>
            <person name="Kjelleberg S."/>
            <person name="Egan S."/>
            <person name="Saunders N."/>
            <person name="Thomas T."/>
            <person name="Ferriera S."/>
            <person name="Johnson J."/>
            <person name="Kravitz S."/>
            <person name="Halpern A."/>
            <person name="Remington K."/>
            <person name="Beeson K."/>
            <person name="Tran B."/>
            <person name="Rogers Y.-H."/>
            <person name="Friedman R."/>
            <person name="Venter J.C."/>
        </authorList>
    </citation>
    <scope>NUCLEOTIDE SEQUENCE [LARGE SCALE GENOMIC DNA]</scope>
    <source>
        <strain evidence="4 5">D2</strain>
    </source>
</reference>
<dbReference type="HOGENOM" id="CLU_011139_1_1_6"/>
<keyword evidence="1" id="KW-1133">Transmembrane helix</keyword>
<name>A4C730_9GAMM</name>
<comment type="caution">
    <text evidence="4">The sequence shown here is derived from an EMBL/GenBank/DDBJ whole genome shotgun (WGS) entry which is preliminary data.</text>
</comment>
<keyword evidence="1" id="KW-0472">Membrane</keyword>
<sequence length="684" mass="75807">MININRRFLATFYCGLATVLLLVSRPIFAVESTDSAASTLALSDRSGRLISQGLLLSSDAQMTITGLINKVTVTQRYKNTSSEVLNGRYAFALPDNSAVYEMQMRVGERVIVGEIKEKKQAEQAYEVAKQQGKKASLVSQKRPNLFVSQVANIEAGQTVEVTLVYQQLLHYEQGEFTVRFPMLVAPRYQPKRLVFDADLQGNWPSASEITSAPFIDELETQSAKAVGQGMSDAKIKQSVSIALNLGFELDTIMSPYHEINQQLIGNNHYQVSLKQGTTFANRDFVLRVKPKNQAAIQAAVFKEHFENDDYALVMLMPPSDEFIAAQRLPREVIFVIDTSGSMHGESLEQAKSALFFALANLDPQDSFNIIEFNSKVNALNAQALPANDFNIRRARNFVYGLKADGGTEIGLAFEQVLDNSEHADYLRQIVFLTDGSISNETEVFAQIKGSLGDSRIFTIGIGSAPNSYFMTRAATLGRGTFTFIGDVTDVQRTMKNLFVQLANAALKELIITDENGDALDFWPKPIADLYFNQAMMVAIKLNAGQNQINVRGQQAFGQFNAQFMLGQAQTGSNIARLWARQQIQSLSMQQVYTANKEHDPIADKILTLALKYQLLSPYTSFLAVDKTPSSLQPAHGESRITPMAVKGWSAPIPQTGGQSVWQLLVGFMLLMLAAIGWWRNEQTH</sequence>
<dbReference type="NCBIfam" id="TIGR03788">
    <property type="entry name" value="marine_srt_targ"/>
    <property type="match status" value="1"/>
</dbReference>
<protein>
    <recommendedName>
        <fullName evidence="6">Marine proteobacterial sortase target protein</fullName>
    </recommendedName>
</protein>
<accession>A4C730</accession>
<dbReference type="InterPro" id="IPR013694">
    <property type="entry name" value="VIT"/>
</dbReference>
<proteinExistence type="predicted"/>
<evidence type="ECO:0000256" key="1">
    <source>
        <dbReference type="SAM" id="Phobius"/>
    </source>
</evidence>
<dbReference type="InterPro" id="IPR036465">
    <property type="entry name" value="vWFA_dom_sf"/>
</dbReference>
<dbReference type="PANTHER" id="PTHR45737">
    <property type="entry name" value="VON WILLEBRAND FACTOR A DOMAIN-CONTAINING PROTEIN 5A"/>
    <property type="match status" value="1"/>
</dbReference>
<dbReference type="PROSITE" id="PS50234">
    <property type="entry name" value="VWFA"/>
    <property type="match status" value="1"/>
</dbReference>
<dbReference type="Gene3D" id="3.40.50.410">
    <property type="entry name" value="von Willebrand factor, type A domain"/>
    <property type="match status" value="1"/>
</dbReference>
<dbReference type="PROSITE" id="PS51468">
    <property type="entry name" value="VIT"/>
    <property type="match status" value="1"/>
</dbReference>
<dbReference type="InterPro" id="IPR002035">
    <property type="entry name" value="VWF_A"/>
</dbReference>
<keyword evidence="1" id="KW-0812">Transmembrane</keyword>
<evidence type="ECO:0000259" key="3">
    <source>
        <dbReference type="PROSITE" id="PS51468"/>
    </source>
</evidence>
<dbReference type="STRING" id="87626.PTD2_13229"/>
<dbReference type="PANTHER" id="PTHR45737:SF6">
    <property type="entry name" value="VON WILLEBRAND FACTOR A DOMAIN-CONTAINING PROTEIN 5A"/>
    <property type="match status" value="1"/>
</dbReference>
<gene>
    <name evidence="4" type="ORF">PTD2_13229</name>
</gene>
<dbReference type="SMART" id="SM00327">
    <property type="entry name" value="VWA"/>
    <property type="match status" value="1"/>
</dbReference>
<dbReference type="RefSeq" id="WP_009837658.1">
    <property type="nucleotide sequence ID" value="NZ_AAOH01000002.1"/>
</dbReference>
<dbReference type="SMART" id="SM00609">
    <property type="entry name" value="VIT"/>
    <property type="match status" value="1"/>
</dbReference>
<keyword evidence="5" id="KW-1185">Reference proteome</keyword>
<organism evidence="4 5">
    <name type="scientific">Pseudoalteromonas tunicata D2</name>
    <dbReference type="NCBI Taxonomy" id="87626"/>
    <lineage>
        <taxon>Bacteria</taxon>
        <taxon>Pseudomonadati</taxon>
        <taxon>Pseudomonadota</taxon>
        <taxon>Gammaproteobacteria</taxon>
        <taxon>Alteromonadales</taxon>
        <taxon>Pseudoalteromonadaceae</taxon>
        <taxon>Pseudoalteromonas</taxon>
    </lineage>
</organism>
<dbReference type="Proteomes" id="UP000006201">
    <property type="component" value="Unassembled WGS sequence"/>
</dbReference>
<dbReference type="Pfam" id="PF13768">
    <property type="entry name" value="VWA_3"/>
    <property type="match status" value="1"/>
</dbReference>
<evidence type="ECO:0000313" key="4">
    <source>
        <dbReference type="EMBL" id="EAR29784.1"/>
    </source>
</evidence>
<dbReference type="OrthoDB" id="9784383at2"/>
<dbReference type="SUPFAM" id="SSF53300">
    <property type="entry name" value="vWA-like"/>
    <property type="match status" value="1"/>
</dbReference>
<feature type="domain" description="VIT" evidence="3">
    <location>
        <begin position="39"/>
        <end position="167"/>
    </location>
</feature>
<dbReference type="Pfam" id="PF08487">
    <property type="entry name" value="VIT"/>
    <property type="match status" value="1"/>
</dbReference>